<evidence type="ECO:0000313" key="3">
    <source>
        <dbReference type="EMBL" id="VAX31559.1"/>
    </source>
</evidence>
<dbReference type="PANTHER" id="PTHR45228">
    <property type="entry name" value="CYCLIC DI-GMP PHOSPHODIESTERASE TM_0186-RELATED"/>
    <property type="match status" value="1"/>
</dbReference>
<dbReference type="CDD" id="cd00077">
    <property type="entry name" value="HDc"/>
    <property type="match status" value="1"/>
</dbReference>
<evidence type="ECO:0000259" key="1">
    <source>
        <dbReference type="PROSITE" id="PS50110"/>
    </source>
</evidence>
<proteinExistence type="predicted"/>
<dbReference type="SUPFAM" id="SSF52172">
    <property type="entry name" value="CheY-like"/>
    <property type="match status" value="1"/>
</dbReference>
<dbReference type="PROSITE" id="PS51832">
    <property type="entry name" value="HD_GYP"/>
    <property type="match status" value="1"/>
</dbReference>
<dbReference type="InterPro" id="IPR037522">
    <property type="entry name" value="HD_GYP_dom"/>
</dbReference>
<name>A0A3B1CN30_9ZZZZ</name>
<reference evidence="3" key="1">
    <citation type="submission" date="2018-06" db="EMBL/GenBank/DDBJ databases">
        <authorList>
            <person name="Zhirakovskaya E."/>
        </authorList>
    </citation>
    <scope>NUCLEOTIDE SEQUENCE</scope>
</reference>
<dbReference type="AlphaFoldDB" id="A0A3B1CN30"/>
<dbReference type="PROSITE" id="PS50110">
    <property type="entry name" value="RESPONSE_REGULATORY"/>
    <property type="match status" value="1"/>
</dbReference>
<organism evidence="3">
    <name type="scientific">hydrothermal vent metagenome</name>
    <dbReference type="NCBI Taxonomy" id="652676"/>
    <lineage>
        <taxon>unclassified sequences</taxon>
        <taxon>metagenomes</taxon>
        <taxon>ecological metagenomes</taxon>
    </lineage>
</organism>
<dbReference type="InterPro" id="IPR003607">
    <property type="entry name" value="HD/PDEase_dom"/>
</dbReference>
<dbReference type="SMART" id="SM00448">
    <property type="entry name" value="REC"/>
    <property type="match status" value="1"/>
</dbReference>
<feature type="domain" description="HD-GYP" evidence="2">
    <location>
        <begin position="148"/>
        <end position="345"/>
    </location>
</feature>
<dbReference type="Pfam" id="PF13487">
    <property type="entry name" value="HD_5"/>
    <property type="match status" value="1"/>
</dbReference>
<protein>
    <submittedName>
        <fullName evidence="3">Response regulator</fullName>
    </submittedName>
</protein>
<dbReference type="EMBL" id="UOGG01000164">
    <property type="protein sequence ID" value="VAX31559.1"/>
    <property type="molecule type" value="Genomic_DNA"/>
</dbReference>
<dbReference type="InterPro" id="IPR001789">
    <property type="entry name" value="Sig_transdc_resp-reg_receiver"/>
</dbReference>
<sequence length="370" mass="41379">MNNQPVDLEGMKVLIVDDTTANIDVLRKTLAPQQFEIAIALNGEAALKLAPKFLPDLILLDIRMPGIDGYETCRQLKENAITQKAPVIFISANSDTQDIVEGFHVGGVDYITKPFRAEEVLARIRSHLELSALRNTLEEKVLQRTDLLNKSRLEILQRLVKTSEFKDNETGMHIRRMSRYSTLLGKAHGLNEEKCELLLNASPMHDLGKVGIPDRILLKPGKLDHEEMEIMKTHTTIGGEILAGGTSELLQMAETIALTHQEKWDGSGYPKGLTGEEIPLEGRITALADVFDALTSERPYKKAWSVEKAVNLIEEESGKHFDPELAALFIKILPEILQVKERFKEPGKETDTEDFVFTPTLKEVAHDNLG</sequence>
<dbReference type="SMART" id="SM00471">
    <property type="entry name" value="HDc"/>
    <property type="match status" value="1"/>
</dbReference>
<dbReference type="GO" id="GO:0000160">
    <property type="term" value="P:phosphorelay signal transduction system"/>
    <property type="evidence" value="ECO:0007669"/>
    <property type="project" value="InterPro"/>
</dbReference>
<accession>A0A3B1CN30</accession>
<dbReference type="Pfam" id="PF00072">
    <property type="entry name" value="Response_reg"/>
    <property type="match status" value="1"/>
</dbReference>
<feature type="domain" description="Response regulatory" evidence="1">
    <location>
        <begin position="12"/>
        <end position="128"/>
    </location>
</feature>
<dbReference type="PANTHER" id="PTHR45228:SF5">
    <property type="entry name" value="CYCLIC DI-GMP PHOSPHODIESTERASE VC_1348-RELATED"/>
    <property type="match status" value="1"/>
</dbReference>
<dbReference type="InterPro" id="IPR052020">
    <property type="entry name" value="Cyclic_di-GMP/3'3'-cGAMP_PDE"/>
</dbReference>
<dbReference type="Gene3D" id="1.10.3210.10">
    <property type="entry name" value="Hypothetical protein af1432"/>
    <property type="match status" value="1"/>
</dbReference>
<dbReference type="SUPFAM" id="SSF109604">
    <property type="entry name" value="HD-domain/PDEase-like"/>
    <property type="match status" value="1"/>
</dbReference>
<dbReference type="Gene3D" id="3.40.50.2300">
    <property type="match status" value="1"/>
</dbReference>
<dbReference type="InterPro" id="IPR011006">
    <property type="entry name" value="CheY-like_superfamily"/>
</dbReference>
<gene>
    <name evidence="3" type="ORF">MNBD_NITROSPINAE05-668</name>
</gene>
<evidence type="ECO:0000259" key="2">
    <source>
        <dbReference type="PROSITE" id="PS51832"/>
    </source>
</evidence>